<gene>
    <name evidence="2" type="ORF">PH362_25935</name>
</gene>
<organism evidence="2 3">
    <name type="scientific">Photorhabdus bodei</name>
    <dbReference type="NCBI Taxonomy" id="2029681"/>
    <lineage>
        <taxon>Bacteria</taxon>
        <taxon>Pseudomonadati</taxon>
        <taxon>Pseudomonadota</taxon>
        <taxon>Gammaproteobacteria</taxon>
        <taxon>Enterobacterales</taxon>
        <taxon>Morganellaceae</taxon>
        <taxon>Photorhabdus</taxon>
    </lineage>
</organism>
<evidence type="ECO:0000259" key="1">
    <source>
        <dbReference type="Pfam" id="PF09346"/>
    </source>
</evidence>
<name>A0AAW6BQZ2_9GAMM</name>
<protein>
    <submittedName>
        <fullName evidence="2">SMI1/KNR4 family protein</fullName>
    </submittedName>
</protein>
<dbReference type="RefSeq" id="WP_271868255.1">
    <property type="nucleotide sequence ID" value="NZ_JAQMFO010000106.1"/>
</dbReference>
<accession>A0AAW6BQZ2</accession>
<dbReference type="InterPro" id="IPR018958">
    <property type="entry name" value="Knr4/Smi1-like_dom"/>
</dbReference>
<proteinExistence type="predicted"/>
<dbReference type="Pfam" id="PF09346">
    <property type="entry name" value="SMI1_KNR4"/>
    <property type="match status" value="1"/>
</dbReference>
<dbReference type="SUPFAM" id="SSF160631">
    <property type="entry name" value="SMI1/KNR4-like"/>
    <property type="match status" value="1"/>
</dbReference>
<dbReference type="AlphaFoldDB" id="A0AAW6BQZ2"/>
<evidence type="ECO:0000313" key="3">
    <source>
        <dbReference type="Proteomes" id="UP001212996"/>
    </source>
</evidence>
<reference evidence="2" key="1">
    <citation type="submission" date="2023-01" db="EMBL/GenBank/DDBJ databases">
        <title>Genome sequencing of Photorhabdus bodei 09-20.</title>
        <authorList>
            <person name="Kalindamar S."/>
            <person name="Kumru S."/>
        </authorList>
    </citation>
    <scope>NUCLEOTIDE SEQUENCE</scope>
    <source>
        <strain evidence="2">09-20</strain>
    </source>
</reference>
<feature type="domain" description="Knr4/Smi1-like" evidence="1">
    <location>
        <begin position="34"/>
        <end position="140"/>
    </location>
</feature>
<sequence length="167" mass="19192">MNNIKFILDEISKNPRCEIYSPKDGLLSLPNEEVKYPNDLIDFYKQCDGVRLFEKNQDDVSFTIVPARRVIQANPIIVGEACENDISSTWYIICEIDNGEYLTIDLNKNRNGRCYDSNYEIHGVVGSCPIIANSFSELLIELYKSNGKDLFWINDKFHNKGYGDAYD</sequence>
<dbReference type="Gene3D" id="3.40.1580.10">
    <property type="entry name" value="SMI1/KNR4-like"/>
    <property type="match status" value="1"/>
</dbReference>
<evidence type="ECO:0000313" key="2">
    <source>
        <dbReference type="EMBL" id="MDB6375221.1"/>
    </source>
</evidence>
<comment type="caution">
    <text evidence="2">The sequence shown here is derived from an EMBL/GenBank/DDBJ whole genome shotgun (WGS) entry which is preliminary data.</text>
</comment>
<dbReference type="EMBL" id="JAQMFO010000106">
    <property type="protein sequence ID" value="MDB6375221.1"/>
    <property type="molecule type" value="Genomic_DNA"/>
</dbReference>
<dbReference type="Proteomes" id="UP001212996">
    <property type="component" value="Unassembled WGS sequence"/>
</dbReference>
<dbReference type="InterPro" id="IPR037883">
    <property type="entry name" value="Knr4/Smi1-like_sf"/>
</dbReference>